<dbReference type="AlphaFoldDB" id="D4YV74"/>
<keyword evidence="2" id="KW-1185">Reference proteome</keyword>
<comment type="caution">
    <text evidence="1">The sequence shown here is derived from an EMBL/GenBank/DDBJ whole genome shotgun (WGS) entry which is preliminary data.</text>
</comment>
<dbReference type="PATRIC" id="fig|585524.9.peg.1090"/>
<dbReference type="eggNOG" id="ENOG5032MCN">
    <property type="taxonomic scope" value="Bacteria"/>
</dbReference>
<organism evidence="1 2">
    <name type="scientific">Lactobacillus amylolyticus DSM 11664</name>
    <dbReference type="NCBI Taxonomy" id="585524"/>
    <lineage>
        <taxon>Bacteria</taxon>
        <taxon>Bacillati</taxon>
        <taxon>Bacillota</taxon>
        <taxon>Bacilli</taxon>
        <taxon>Lactobacillales</taxon>
        <taxon>Lactobacillaceae</taxon>
        <taxon>Lactobacillus</taxon>
    </lineage>
</organism>
<dbReference type="RefSeq" id="WP_006352584.1">
    <property type="nucleotide sequence ID" value="NZ_ADNY01000058.1"/>
</dbReference>
<sequence>MRNREKEIALEFWQMGKVRITVSDYCKSQKICRNSFYSMYNSITDIIYLILRNDMMIGMSHADNGLIDRALENCLRMLYKNHQFYLWLYNQRKHSERLIIKHRLIKDLKEIIHRFAMDNDGISTVELNRVAEEIYEKLFCQVIHGCDRDFLEISNELKRHVLAIKGLRCPCVGYQKRG</sequence>
<evidence type="ECO:0008006" key="3">
    <source>
        <dbReference type="Google" id="ProtNLM"/>
    </source>
</evidence>
<reference evidence="1 2" key="1">
    <citation type="submission" date="2010-04" db="EMBL/GenBank/DDBJ databases">
        <authorList>
            <person name="Muzny D."/>
            <person name="Qin X."/>
            <person name="Deng J."/>
            <person name="Jiang H."/>
            <person name="Liu Y."/>
            <person name="Qu J."/>
            <person name="Song X.-Z."/>
            <person name="Zhang L."/>
            <person name="Thornton R."/>
            <person name="Coyle M."/>
            <person name="Francisco L."/>
            <person name="Jackson L."/>
            <person name="Javaid M."/>
            <person name="Korchina V."/>
            <person name="Kovar C."/>
            <person name="Mata R."/>
            <person name="Mathew T."/>
            <person name="Ngo R."/>
            <person name="Nguyen L."/>
            <person name="Nguyen N."/>
            <person name="Okwuonu G."/>
            <person name="Ongeri F."/>
            <person name="Pham C."/>
            <person name="Simmons D."/>
            <person name="Wilczek-Boney K."/>
            <person name="Hale W."/>
            <person name="Jakkamsetti A."/>
            <person name="Pham P."/>
            <person name="Ruth R."/>
            <person name="San Lucas F."/>
            <person name="Warren J."/>
            <person name="Zhang J."/>
            <person name="Zhao Z."/>
            <person name="Zhou C."/>
            <person name="Zhu D."/>
            <person name="Lee S."/>
            <person name="Bess C."/>
            <person name="Blankenburg K."/>
            <person name="Forbes L."/>
            <person name="Fu Q."/>
            <person name="Gubbala S."/>
            <person name="Hirani K."/>
            <person name="Jayaseelan J.C."/>
            <person name="Lara F."/>
            <person name="Munidasa M."/>
            <person name="Palculict T."/>
            <person name="Patil S."/>
            <person name="Pu L.-L."/>
            <person name="Saada N."/>
            <person name="Tang L."/>
            <person name="Weissenberger G."/>
            <person name="Zhu Y."/>
            <person name="Hemphill L."/>
            <person name="Shang Y."/>
            <person name="Youmans B."/>
            <person name="Ayvaz T."/>
            <person name="Ross M."/>
            <person name="Santibanez J."/>
            <person name="Aqrawi P."/>
            <person name="Gross S."/>
            <person name="Joshi V."/>
            <person name="Fowler G."/>
            <person name="Nazareth L."/>
            <person name="Reid J."/>
            <person name="Worley K."/>
            <person name="Petrosino J."/>
            <person name="Highlander S."/>
            <person name="Gibbs R."/>
        </authorList>
    </citation>
    <scope>NUCLEOTIDE SEQUENCE [LARGE SCALE GENOMIC DNA]</scope>
    <source>
        <strain evidence="1 2">DSM 11664</strain>
    </source>
</reference>
<accession>D4YV74</accession>
<dbReference type="EMBL" id="ADNY01000058">
    <property type="protein sequence ID" value="EFG54934.1"/>
    <property type="molecule type" value="Genomic_DNA"/>
</dbReference>
<name>D4YV74_9LACO</name>
<dbReference type="Proteomes" id="UP000004069">
    <property type="component" value="Unassembled WGS sequence"/>
</dbReference>
<proteinExistence type="predicted"/>
<protein>
    <recommendedName>
        <fullName evidence="3">Transcriptional regulator TetR C-terminal Firmicutes type domain-containing protein</fullName>
    </recommendedName>
</protein>
<gene>
    <name evidence="1" type="ORF">HMPREF0493_1435</name>
</gene>
<dbReference type="Gene3D" id="1.10.357.10">
    <property type="entry name" value="Tetracycline Repressor, domain 2"/>
    <property type="match status" value="1"/>
</dbReference>
<dbReference type="STRING" id="83683.B1745_05760"/>
<evidence type="ECO:0000313" key="1">
    <source>
        <dbReference type="EMBL" id="EFG54934.1"/>
    </source>
</evidence>
<evidence type="ECO:0000313" key="2">
    <source>
        <dbReference type="Proteomes" id="UP000004069"/>
    </source>
</evidence>